<comment type="caution">
    <text evidence="1">The sequence shown here is derived from an EMBL/GenBank/DDBJ whole genome shotgun (WGS) entry which is preliminary data.</text>
</comment>
<dbReference type="AlphaFoldDB" id="A0ABD0VW40"/>
<sequence>MSHHNEARICTHVVHLAAFQPLCVGTRLPVLYRLQTELRLLTNPLYCCIERVDIGSCARPFLKVLYPLYPLHELTALKSIETSLLKTCSSVKTLVSSPASMETFNK</sequence>
<evidence type="ECO:0000313" key="2">
    <source>
        <dbReference type="Proteomes" id="UP001557470"/>
    </source>
</evidence>
<proteinExistence type="predicted"/>
<reference evidence="1 2" key="1">
    <citation type="submission" date="2024-06" db="EMBL/GenBank/DDBJ databases">
        <authorList>
            <person name="Pan Q."/>
            <person name="Wen M."/>
            <person name="Jouanno E."/>
            <person name="Zahm M."/>
            <person name="Klopp C."/>
            <person name="Cabau C."/>
            <person name="Louis A."/>
            <person name="Berthelot C."/>
            <person name="Parey E."/>
            <person name="Roest Crollius H."/>
            <person name="Montfort J."/>
            <person name="Robinson-Rechavi M."/>
            <person name="Bouchez O."/>
            <person name="Lampietro C."/>
            <person name="Lopez Roques C."/>
            <person name="Donnadieu C."/>
            <person name="Postlethwait J."/>
            <person name="Bobe J."/>
            <person name="Verreycken H."/>
            <person name="Guiguen Y."/>
        </authorList>
    </citation>
    <scope>NUCLEOTIDE SEQUENCE [LARGE SCALE GENOMIC DNA]</scope>
    <source>
        <strain evidence="1">Up_M1</strain>
        <tissue evidence="1">Testis</tissue>
    </source>
</reference>
<accession>A0ABD0VW40</accession>
<dbReference type="Proteomes" id="UP001557470">
    <property type="component" value="Unassembled WGS sequence"/>
</dbReference>
<organism evidence="1 2">
    <name type="scientific">Umbra pygmaea</name>
    <name type="common">Eastern mudminnow</name>
    <dbReference type="NCBI Taxonomy" id="75934"/>
    <lineage>
        <taxon>Eukaryota</taxon>
        <taxon>Metazoa</taxon>
        <taxon>Chordata</taxon>
        <taxon>Craniata</taxon>
        <taxon>Vertebrata</taxon>
        <taxon>Euteleostomi</taxon>
        <taxon>Actinopterygii</taxon>
        <taxon>Neopterygii</taxon>
        <taxon>Teleostei</taxon>
        <taxon>Protacanthopterygii</taxon>
        <taxon>Esociformes</taxon>
        <taxon>Umbridae</taxon>
        <taxon>Umbra</taxon>
    </lineage>
</organism>
<gene>
    <name evidence="1" type="ORF">UPYG_G00334010</name>
</gene>
<protein>
    <submittedName>
        <fullName evidence="1">Uncharacterized protein</fullName>
    </submittedName>
</protein>
<dbReference type="EMBL" id="JAGEUA010000011">
    <property type="protein sequence ID" value="KAL0961969.1"/>
    <property type="molecule type" value="Genomic_DNA"/>
</dbReference>
<keyword evidence="2" id="KW-1185">Reference proteome</keyword>
<name>A0ABD0VW40_UMBPY</name>
<evidence type="ECO:0000313" key="1">
    <source>
        <dbReference type="EMBL" id="KAL0961969.1"/>
    </source>
</evidence>